<sequence length="471" mass="53967">MSEWDDLIGFLRDDIKLEDLGQSPSANTSMKSENFGGQDSVVSDSSYFSDCDAYYDDEEAEFSESEPSRSESKTNNLIAPKKCTICGEPTNCCHYDVPSCSGCKTFFRRSVLSAKEPTCKRDGKCDVKNGVKCRACRFNRCILVGMNPAGMQMAEDEKNVVINRIRERKRTLLMENRVDTDDLSLVAVAKKVPVLEQTVETRNIDFLVFLETKMAKMRESNYNPRPLYFKPVSEVLKRKTALRFSDRYEKANWPAVKYPQEPPPGPPKRHWMAIDVILTIEAAKVMPVFDKLDFQDKEAVIKNVVLMNAMLMEAFYTNLKHKDTVTMPDGMMPILNPHGDDIPTKLQMEVFCRVLEPVKRIGLTFEEYTILKAIMLCTPTADGISQKGRKMLQKESEKYSKLLLRHMQNEFGVKSGATRYSQIMAIFEAMAHFAQRHKELHLLMKMAREAHFQRNSIKIPQDMTILEEVLR</sequence>
<dbReference type="WBParaSite" id="JU765_v2.g18217.t1">
    <property type="protein sequence ID" value="JU765_v2.g18217.t1"/>
    <property type="gene ID" value="JU765_v2.g18217"/>
</dbReference>
<name>A0AC34QPW0_9BILA</name>
<organism evidence="1 2">
    <name type="scientific">Panagrolaimus sp. JU765</name>
    <dbReference type="NCBI Taxonomy" id="591449"/>
    <lineage>
        <taxon>Eukaryota</taxon>
        <taxon>Metazoa</taxon>
        <taxon>Ecdysozoa</taxon>
        <taxon>Nematoda</taxon>
        <taxon>Chromadorea</taxon>
        <taxon>Rhabditida</taxon>
        <taxon>Tylenchina</taxon>
        <taxon>Panagrolaimomorpha</taxon>
        <taxon>Panagrolaimoidea</taxon>
        <taxon>Panagrolaimidae</taxon>
        <taxon>Panagrolaimus</taxon>
    </lineage>
</organism>
<dbReference type="Proteomes" id="UP000887576">
    <property type="component" value="Unplaced"/>
</dbReference>
<proteinExistence type="predicted"/>
<accession>A0AC34QPW0</accession>
<protein>
    <submittedName>
        <fullName evidence="2">Uncharacterized protein</fullName>
    </submittedName>
</protein>
<evidence type="ECO:0000313" key="1">
    <source>
        <dbReference type="Proteomes" id="UP000887576"/>
    </source>
</evidence>
<evidence type="ECO:0000313" key="2">
    <source>
        <dbReference type="WBParaSite" id="JU765_v2.g18217.t1"/>
    </source>
</evidence>
<reference evidence="2" key="1">
    <citation type="submission" date="2022-11" db="UniProtKB">
        <authorList>
            <consortium name="WormBaseParasite"/>
        </authorList>
    </citation>
    <scope>IDENTIFICATION</scope>
</reference>